<keyword evidence="2 5" id="KW-0812">Transmembrane</keyword>
<evidence type="ECO:0000256" key="2">
    <source>
        <dbReference type="ARBA" id="ARBA00022692"/>
    </source>
</evidence>
<feature type="transmembrane region" description="Helical" evidence="5">
    <location>
        <begin position="74"/>
        <end position="90"/>
    </location>
</feature>
<protein>
    <recommendedName>
        <fullName evidence="6">O-antigen ligase-related domain-containing protein</fullName>
    </recommendedName>
</protein>
<evidence type="ECO:0000313" key="7">
    <source>
        <dbReference type="EMBL" id="OGM79798.1"/>
    </source>
</evidence>
<feature type="transmembrane region" description="Helical" evidence="5">
    <location>
        <begin position="359"/>
        <end position="379"/>
    </location>
</feature>
<feature type="transmembrane region" description="Helical" evidence="5">
    <location>
        <begin position="96"/>
        <end position="113"/>
    </location>
</feature>
<dbReference type="PANTHER" id="PTHR37422:SF13">
    <property type="entry name" value="LIPOPOLYSACCHARIDE BIOSYNTHESIS PROTEIN PA4999-RELATED"/>
    <property type="match status" value="1"/>
</dbReference>
<dbReference type="AlphaFoldDB" id="A0A1F8CVN6"/>
<keyword evidence="4 5" id="KW-0472">Membrane</keyword>
<dbReference type="STRING" id="1802538.A2382_04335"/>
<feature type="transmembrane region" description="Helical" evidence="5">
    <location>
        <begin position="214"/>
        <end position="242"/>
    </location>
</feature>
<feature type="transmembrane region" description="Helical" evidence="5">
    <location>
        <begin position="327"/>
        <end position="347"/>
    </location>
</feature>
<dbReference type="Proteomes" id="UP000178999">
    <property type="component" value="Unassembled WGS sequence"/>
</dbReference>
<feature type="transmembrane region" description="Helical" evidence="5">
    <location>
        <begin position="254"/>
        <end position="277"/>
    </location>
</feature>
<dbReference type="InterPro" id="IPR051533">
    <property type="entry name" value="WaaL-like"/>
</dbReference>
<evidence type="ECO:0000313" key="8">
    <source>
        <dbReference type="Proteomes" id="UP000178999"/>
    </source>
</evidence>
<dbReference type="InterPro" id="IPR007016">
    <property type="entry name" value="O-antigen_ligase-rel_domated"/>
</dbReference>
<reference evidence="7 8" key="1">
    <citation type="journal article" date="2016" name="Nat. Commun.">
        <title>Thousands of microbial genomes shed light on interconnected biogeochemical processes in an aquifer system.</title>
        <authorList>
            <person name="Anantharaman K."/>
            <person name="Brown C.T."/>
            <person name="Hug L.A."/>
            <person name="Sharon I."/>
            <person name="Castelle C.J."/>
            <person name="Probst A.J."/>
            <person name="Thomas B.C."/>
            <person name="Singh A."/>
            <person name="Wilkins M.J."/>
            <person name="Karaoz U."/>
            <person name="Brodie E.L."/>
            <person name="Williams K.H."/>
            <person name="Hubbard S.S."/>
            <person name="Banfield J.F."/>
        </authorList>
    </citation>
    <scope>NUCLEOTIDE SEQUENCE [LARGE SCALE GENOMIC DNA]</scope>
</reference>
<feature type="transmembrane region" description="Helical" evidence="5">
    <location>
        <begin position="41"/>
        <end position="62"/>
    </location>
</feature>
<evidence type="ECO:0000256" key="1">
    <source>
        <dbReference type="ARBA" id="ARBA00004141"/>
    </source>
</evidence>
<evidence type="ECO:0000256" key="4">
    <source>
        <dbReference type="ARBA" id="ARBA00023136"/>
    </source>
</evidence>
<proteinExistence type="predicted"/>
<feature type="domain" description="O-antigen ligase-related" evidence="6">
    <location>
        <begin position="213"/>
        <end position="344"/>
    </location>
</feature>
<name>A0A1F8CVN6_9BACT</name>
<keyword evidence="3 5" id="KW-1133">Transmembrane helix</keyword>
<accession>A0A1F8CVN6</accession>
<feature type="transmembrane region" description="Helical" evidence="5">
    <location>
        <begin position="183"/>
        <end position="202"/>
    </location>
</feature>
<dbReference type="Pfam" id="PF04932">
    <property type="entry name" value="Wzy_C"/>
    <property type="match status" value="1"/>
</dbReference>
<comment type="caution">
    <text evidence="7">The sequence shown here is derived from an EMBL/GenBank/DDBJ whole genome shotgun (WGS) entry which is preliminary data.</text>
</comment>
<sequence>MLRLSNFHIFIFYLLLIFIPSQLGLHFWPDWALVRGVRVDYLSPTFYFTDLLIFLILILWFIKPSHKPVFPLKLLIFLLPLATLNIFFAKSSEVSIYRWFKVLEFLFLGKYIIDNHFSQKKVSKILSLTIIYSSLIAFVQFAKGSSLNGIFYWLGERSFNIASPGITIGYFQGFQFLRPYATFSHPNALAGYTLLASFFIFLQKKHTLTEKIALAFSAIILIITFSQNIWLAIIMLVAVVIFKTKLLPIFDHLFLALVLFSLSLLFLDFNFLTNFTLSKNLNERIILIQSTRNMLTKHPIFGIGLGNFTSTVQTYQKLWLLQPVHNIFLLLLSETGVIIFSLFMLFSQKFINLIISQKDYIAMLIIISIALTGLFDHYWLTLQQTNLLLTVILGITLSKLLK</sequence>
<organism evidence="7 8">
    <name type="scientific">Candidatus Woesebacteria bacterium RIFOXYB1_FULL_38_16</name>
    <dbReference type="NCBI Taxonomy" id="1802538"/>
    <lineage>
        <taxon>Bacteria</taxon>
        <taxon>Candidatus Woeseibacteriota</taxon>
    </lineage>
</organism>
<dbReference type="EMBL" id="MGHY01000007">
    <property type="protein sequence ID" value="OGM79798.1"/>
    <property type="molecule type" value="Genomic_DNA"/>
</dbReference>
<feature type="transmembrane region" description="Helical" evidence="5">
    <location>
        <begin position="125"/>
        <end position="142"/>
    </location>
</feature>
<evidence type="ECO:0000256" key="5">
    <source>
        <dbReference type="SAM" id="Phobius"/>
    </source>
</evidence>
<evidence type="ECO:0000259" key="6">
    <source>
        <dbReference type="Pfam" id="PF04932"/>
    </source>
</evidence>
<dbReference type="GO" id="GO:0016020">
    <property type="term" value="C:membrane"/>
    <property type="evidence" value="ECO:0007669"/>
    <property type="project" value="UniProtKB-SubCell"/>
</dbReference>
<feature type="transmembrane region" description="Helical" evidence="5">
    <location>
        <begin position="7"/>
        <end position="29"/>
    </location>
</feature>
<dbReference type="PANTHER" id="PTHR37422">
    <property type="entry name" value="TEICHURONIC ACID BIOSYNTHESIS PROTEIN TUAE"/>
    <property type="match status" value="1"/>
</dbReference>
<evidence type="ECO:0000256" key="3">
    <source>
        <dbReference type="ARBA" id="ARBA00022989"/>
    </source>
</evidence>
<comment type="subcellular location">
    <subcellularLocation>
        <location evidence="1">Membrane</location>
        <topology evidence="1">Multi-pass membrane protein</topology>
    </subcellularLocation>
</comment>
<gene>
    <name evidence="7" type="ORF">A2382_04335</name>
</gene>